<feature type="signal peptide" evidence="1">
    <location>
        <begin position="1"/>
        <end position="22"/>
    </location>
</feature>
<dbReference type="AlphaFoldDB" id="A0A1L1WJ46"/>
<accession>A0A1L1WJ46</accession>
<keyword evidence="1" id="KW-0732">Signal</keyword>
<proteinExistence type="evidence at transcript level"/>
<dbReference type="EMBL" id="KJ995735">
    <property type="protein sequence ID" value="AIW60867.1"/>
    <property type="molecule type" value="mRNA"/>
</dbReference>
<evidence type="ECO:0000256" key="1">
    <source>
        <dbReference type="SAM" id="SignalP"/>
    </source>
</evidence>
<organism evidence="2">
    <name type="scientific">Opistophthalmus glabrifrons</name>
    <dbReference type="NCBI Taxonomy" id="1388774"/>
    <lineage>
        <taxon>Eukaryota</taxon>
        <taxon>Metazoa</taxon>
        <taxon>Ecdysozoa</taxon>
        <taxon>Arthropoda</taxon>
        <taxon>Chelicerata</taxon>
        <taxon>Arachnida</taxon>
        <taxon>Scorpiones</taxon>
        <taxon>Iurida</taxon>
        <taxon>Scorpionoidea</taxon>
        <taxon>Scorpionidae</taxon>
        <taxon>Opistophthalminae</taxon>
        <taxon>Opistophthalmus</taxon>
    </lineage>
</organism>
<protein>
    <submittedName>
        <fullName evidence="2">Antimicroial peptide opistorin</fullName>
    </submittedName>
</protein>
<feature type="chain" id="PRO_5012860201" evidence="1">
    <location>
        <begin position="23"/>
        <end position="76"/>
    </location>
</feature>
<sequence>MQYKTFLVIFMAYLLVTNEAEAFWSWLMKAATKLLPSMLGSGRKSSSREKREVEDFFDPYQRDLDLELERLLSELQ</sequence>
<evidence type="ECO:0000313" key="2">
    <source>
        <dbReference type="EMBL" id="AIW60867.1"/>
    </source>
</evidence>
<reference evidence="2" key="1">
    <citation type="submission" date="2014-06" db="EMBL/GenBank/DDBJ databases">
        <title>A novel antibiotic-resistant bacteria antimicrobial peptide from the venom of the scorpion Opistophthalmus glabrifrons.</title>
        <authorList>
            <person name="Bao A."/>
            <person name="Zeng X.-C."/>
            <person name="Zhang L."/>
            <person name="Nie Y."/>
            <person name="E G."/>
            <person name="Wu S."/>
            <person name="Peng Z."/>
        </authorList>
    </citation>
    <scope>NUCLEOTIDE SEQUENCE</scope>
</reference>
<name>A0A1L1WJ46_9SCOR</name>